<feature type="repeat" description="WD" evidence="9">
    <location>
        <begin position="799"/>
        <end position="840"/>
    </location>
</feature>
<keyword evidence="7" id="KW-0539">Nucleus</keyword>
<dbReference type="Pfam" id="PF00400">
    <property type="entry name" value="WD40"/>
    <property type="match status" value="7"/>
</dbReference>
<dbReference type="SUPFAM" id="SSF50978">
    <property type="entry name" value="WD40 repeat-like"/>
    <property type="match status" value="1"/>
</dbReference>
<feature type="compositionally biased region" description="Pro residues" evidence="10">
    <location>
        <begin position="244"/>
        <end position="253"/>
    </location>
</feature>
<dbReference type="InterPro" id="IPR015943">
    <property type="entry name" value="WD40/YVTN_repeat-like_dom_sf"/>
</dbReference>
<dbReference type="PROSITE" id="PS00678">
    <property type="entry name" value="WD_REPEATS_1"/>
    <property type="match status" value="3"/>
</dbReference>
<feature type="compositionally biased region" description="Basic and acidic residues" evidence="10">
    <location>
        <begin position="299"/>
        <end position="341"/>
    </location>
</feature>
<comment type="caution">
    <text evidence="12">The sequence shown here is derived from an EMBL/GenBank/DDBJ whole genome shotgun (WGS) entry which is preliminary data.</text>
</comment>
<dbReference type="InterPro" id="IPR013890">
    <property type="entry name" value="Tscrpt_rep_Tup1_N"/>
</dbReference>
<organism evidence="12 13">
    <name type="scientific">Cerrena zonata</name>
    <dbReference type="NCBI Taxonomy" id="2478898"/>
    <lineage>
        <taxon>Eukaryota</taxon>
        <taxon>Fungi</taxon>
        <taxon>Dikarya</taxon>
        <taxon>Basidiomycota</taxon>
        <taxon>Agaricomycotina</taxon>
        <taxon>Agaricomycetes</taxon>
        <taxon>Polyporales</taxon>
        <taxon>Cerrenaceae</taxon>
        <taxon>Cerrena</taxon>
    </lineage>
</organism>
<keyword evidence="13" id="KW-1185">Reference proteome</keyword>
<evidence type="ECO:0000313" key="12">
    <source>
        <dbReference type="EMBL" id="KAK7680213.1"/>
    </source>
</evidence>
<dbReference type="AlphaFoldDB" id="A0AAW0FET2"/>
<evidence type="ECO:0000256" key="1">
    <source>
        <dbReference type="ARBA" id="ARBA00004123"/>
    </source>
</evidence>
<feature type="compositionally biased region" description="Pro residues" evidence="10">
    <location>
        <begin position="607"/>
        <end position="620"/>
    </location>
</feature>
<dbReference type="FunFam" id="2.130.10.10:FF:000503">
    <property type="entry name" value="Glucose repression regulatory protein TUP1"/>
    <property type="match status" value="1"/>
</dbReference>
<dbReference type="EMBL" id="JASBNA010000051">
    <property type="protein sequence ID" value="KAK7680213.1"/>
    <property type="molecule type" value="Genomic_DNA"/>
</dbReference>
<feature type="repeat" description="WD" evidence="9">
    <location>
        <begin position="960"/>
        <end position="995"/>
    </location>
</feature>
<gene>
    <name evidence="12" type="ORF">QCA50_016722</name>
</gene>
<dbReference type="Proteomes" id="UP001385951">
    <property type="component" value="Unassembled WGS sequence"/>
</dbReference>
<name>A0AAW0FET2_9APHY</name>
<dbReference type="PROSITE" id="PS50294">
    <property type="entry name" value="WD_REPEATS_REGION"/>
    <property type="match status" value="6"/>
</dbReference>
<evidence type="ECO:0000256" key="2">
    <source>
        <dbReference type="ARBA" id="ARBA00022491"/>
    </source>
</evidence>
<feature type="region of interest" description="Disordered" evidence="10">
    <location>
        <begin position="124"/>
        <end position="152"/>
    </location>
</feature>
<feature type="domain" description="Transcriptional repressor Tup1 N-terminal" evidence="11">
    <location>
        <begin position="49"/>
        <end position="123"/>
    </location>
</feature>
<dbReference type="InterPro" id="IPR036322">
    <property type="entry name" value="WD40_repeat_dom_sf"/>
</dbReference>
<feature type="region of interest" description="Disordered" evidence="10">
    <location>
        <begin position="166"/>
        <end position="668"/>
    </location>
</feature>
<feature type="compositionally biased region" description="Pro residues" evidence="10">
    <location>
        <begin position="536"/>
        <end position="570"/>
    </location>
</feature>
<evidence type="ECO:0000256" key="6">
    <source>
        <dbReference type="ARBA" id="ARBA00023163"/>
    </source>
</evidence>
<feature type="repeat" description="WD" evidence="9">
    <location>
        <begin position="853"/>
        <end position="887"/>
    </location>
</feature>
<feature type="compositionally biased region" description="Basic and acidic residues" evidence="10">
    <location>
        <begin position="514"/>
        <end position="523"/>
    </location>
</feature>
<evidence type="ECO:0000313" key="13">
    <source>
        <dbReference type="Proteomes" id="UP001385951"/>
    </source>
</evidence>
<keyword evidence="4" id="KW-0677">Repeat</keyword>
<sequence>MASYHKHIQPTGPPPSQAGPSGAMPGSIQGPPVPVVAGTAAAQQMIHSRLNDSFDNIRHEFDLLAQEIVLLRGQRDDFENKVTSQVNELNIIRQSLYELETQHAKVRGSYEEQIRQLRQDLENMRTQRDGPPPPREGIASLGRSDSVREQERIREREVLLGIVTGGSGASIAGGPNTNIPPPPSSATIGPAAPGGGPPRGEASGREALGLGRPGLPSQMMGMSHHPPPPGGSNALPPAFSGPGGAPPPPPPMSGPGGGPMSVDSMGHGMHPGHPGGPPHMQSLPPHMHPGPLGLGVGAGDRERERESREPRDRERERDRLERDRERERERSERERERERYYDYSGGPPIPGRGPPERTMSGDVVMRDARSSTVPGAGDRDRERERDVVMRDSFRDSRAERGLERSESMRDMRDREMQMRMERDRERMDRMDRGDRGDRDMRDVGMRDMRERDRFLERDPSTSRMDRDPRGLEPPVVLGRDRERDREGVRDGRDVKKVKTEQPPTPGGVGAGSPGKDKDGRKGGGDPFSPTISTHPQAPPPPGPPGNPNALPPPGPGAPPPSQPPPHPPPFAAGNLPPTPNANGRDREGRGSMSGIPTVAGEQTPKLPVVPGPPYPGPPNGPNASAEGEAGPTAASGPEPYPPKETGEDASAPGSGPVDLSGIDVRDCPDELKREGSDWFAVFTPAAGETTKNDSGAVVPKRNLDVTLVHTLIHESVVCCVRFSADGKFLATGCNRTAQIYDTKTGAKTCVLSDEDSTKTGDLYIRSVCFSPDGKYLATGAEDKQIRIWDIATRKICGVYEGHQQEIYSLDYSKDGRLIVSGSGDRTARIWDTKDQSNNKILTINEGENVDAGVTSVCISPNGRLVAAGSLDTIVRIWDVQTGALVERLKGHRDSVYSVAFTPDGAGLVSGSLDKTLKYWDLRPILSGRSGAGPSGAVAKAGANGKEAGGGEKGSLCTMNFVGHKDYVLSVAVSHDGRWVVSGSKDRGVQFWDAKSAMVQCMLQGHKNSVISIDLSPAGSILATGSGDWQARIWSYSAQ</sequence>
<keyword evidence="6" id="KW-0804">Transcription</keyword>
<feature type="compositionally biased region" description="Low complexity" evidence="10">
    <location>
        <begin position="18"/>
        <end position="32"/>
    </location>
</feature>
<keyword evidence="5" id="KW-0805">Transcription regulation</keyword>
<evidence type="ECO:0000256" key="4">
    <source>
        <dbReference type="ARBA" id="ARBA00022737"/>
    </source>
</evidence>
<dbReference type="InterPro" id="IPR019775">
    <property type="entry name" value="WD40_repeat_CS"/>
</dbReference>
<feature type="repeat" description="WD" evidence="9">
    <location>
        <begin position="888"/>
        <end position="922"/>
    </location>
</feature>
<dbReference type="PRINTS" id="PR00320">
    <property type="entry name" value="GPROTEINBRPT"/>
</dbReference>
<comment type="subcellular location">
    <subcellularLocation>
        <location evidence="1">Nucleus</location>
    </subcellularLocation>
</comment>
<dbReference type="SMART" id="SM00320">
    <property type="entry name" value="WD40"/>
    <property type="match status" value="7"/>
</dbReference>
<protein>
    <recommendedName>
        <fullName evidence="11">Transcriptional repressor Tup1 N-terminal domain-containing protein</fullName>
    </recommendedName>
</protein>
<feature type="compositionally biased region" description="Low complexity" evidence="10">
    <location>
        <begin position="231"/>
        <end position="240"/>
    </location>
</feature>
<feature type="compositionally biased region" description="Basic and acidic residues" evidence="10">
    <location>
        <begin position="377"/>
        <end position="470"/>
    </location>
</feature>
<dbReference type="CDD" id="cd00200">
    <property type="entry name" value="WD40"/>
    <property type="match status" value="1"/>
</dbReference>
<comment type="similarity">
    <text evidence="8">Belongs to the WD repeat TUP1 family.</text>
</comment>
<dbReference type="InterPro" id="IPR020472">
    <property type="entry name" value="WD40_PAC1"/>
</dbReference>
<dbReference type="PANTHER" id="PTHR19848">
    <property type="entry name" value="WD40 REPEAT PROTEIN"/>
    <property type="match status" value="1"/>
</dbReference>
<dbReference type="GO" id="GO:0005634">
    <property type="term" value="C:nucleus"/>
    <property type="evidence" value="ECO:0007669"/>
    <property type="project" value="UniProtKB-SubCell"/>
</dbReference>
<accession>A0AAW0FET2</accession>
<evidence type="ECO:0000256" key="3">
    <source>
        <dbReference type="ARBA" id="ARBA00022574"/>
    </source>
</evidence>
<proteinExistence type="inferred from homology"/>
<evidence type="ECO:0000256" key="8">
    <source>
        <dbReference type="ARBA" id="ARBA00060760"/>
    </source>
</evidence>
<evidence type="ECO:0000256" key="7">
    <source>
        <dbReference type="ARBA" id="ARBA00023242"/>
    </source>
</evidence>
<dbReference type="PROSITE" id="PS50082">
    <property type="entry name" value="WD_REPEATS_2"/>
    <property type="match status" value="6"/>
</dbReference>
<feature type="repeat" description="WD" evidence="9">
    <location>
        <begin position="764"/>
        <end position="792"/>
    </location>
</feature>
<reference evidence="12 13" key="1">
    <citation type="submission" date="2022-09" db="EMBL/GenBank/DDBJ databases">
        <authorList>
            <person name="Palmer J.M."/>
        </authorList>
    </citation>
    <scope>NUCLEOTIDE SEQUENCE [LARGE SCALE GENOMIC DNA]</scope>
    <source>
        <strain evidence="12 13">DSM 7382</strain>
    </source>
</reference>
<feature type="region of interest" description="Disordered" evidence="10">
    <location>
        <begin position="1"/>
        <end position="32"/>
    </location>
</feature>
<dbReference type="InterPro" id="IPR001680">
    <property type="entry name" value="WD40_rpt"/>
</dbReference>
<dbReference type="Gene3D" id="1.20.5.340">
    <property type="match status" value="1"/>
</dbReference>
<dbReference type="Pfam" id="PF08581">
    <property type="entry name" value="Tup_N"/>
    <property type="match status" value="1"/>
</dbReference>
<evidence type="ECO:0000259" key="11">
    <source>
        <dbReference type="Pfam" id="PF08581"/>
    </source>
</evidence>
<evidence type="ECO:0000256" key="9">
    <source>
        <dbReference type="PROSITE-ProRule" id="PRU00221"/>
    </source>
</evidence>
<keyword evidence="2" id="KW-0678">Repressor</keyword>
<evidence type="ECO:0000256" key="10">
    <source>
        <dbReference type="SAM" id="MobiDB-lite"/>
    </source>
</evidence>
<dbReference type="PANTHER" id="PTHR19848:SF8">
    <property type="entry name" value="F-BOX AND WD REPEAT DOMAIN CONTAINING 7"/>
    <property type="match status" value="1"/>
</dbReference>
<feature type="repeat" description="WD" evidence="9">
    <location>
        <begin position="1002"/>
        <end position="1038"/>
    </location>
</feature>
<evidence type="ECO:0000256" key="5">
    <source>
        <dbReference type="ARBA" id="ARBA00023015"/>
    </source>
</evidence>
<feature type="compositionally biased region" description="Low complexity" evidence="10">
    <location>
        <begin position="265"/>
        <end position="291"/>
    </location>
</feature>
<feature type="compositionally biased region" description="Basic and acidic residues" evidence="10">
    <location>
        <begin position="478"/>
        <end position="499"/>
    </location>
</feature>
<keyword evidence="3 9" id="KW-0853">WD repeat</keyword>
<dbReference type="Gene3D" id="2.130.10.10">
    <property type="entry name" value="YVTN repeat-like/Quinoprotein amine dehydrogenase"/>
    <property type="match status" value="1"/>
</dbReference>